<proteinExistence type="inferred from homology"/>
<evidence type="ECO:0000256" key="6">
    <source>
        <dbReference type="ARBA" id="ARBA00023136"/>
    </source>
</evidence>
<dbReference type="EMBL" id="AP017928">
    <property type="protein sequence ID" value="BBA34557.1"/>
    <property type="molecule type" value="Genomic_DNA"/>
</dbReference>
<dbReference type="GO" id="GO:0032153">
    <property type="term" value="C:cell division site"/>
    <property type="evidence" value="ECO:0007669"/>
    <property type="project" value="TreeGrafter"/>
</dbReference>
<evidence type="ECO:0000256" key="2">
    <source>
        <dbReference type="ARBA" id="ARBA00022519"/>
    </source>
</evidence>
<dbReference type="PANTHER" id="PTHR38685:SF1">
    <property type="entry name" value="CELL DIVISION PROTEIN ZIPA"/>
    <property type="match status" value="1"/>
</dbReference>
<keyword evidence="1 9" id="KW-1003">Cell membrane</keyword>
<keyword evidence="2 9" id="KW-0997">Cell inner membrane</keyword>
<dbReference type="InterPro" id="IPR007449">
    <property type="entry name" value="ZipA_FtsZ-bd_C"/>
</dbReference>
<dbReference type="Proteomes" id="UP000266313">
    <property type="component" value="Chromosome"/>
</dbReference>
<comment type="function">
    <text evidence="8">Essential cell division protein that stabilizes the FtsZ protofilaments by cross-linking them and that serves as a cytoplasmic membrane anchor for the Z ring. Also required for the recruitment to the septal ring of downstream cell division proteins.</text>
</comment>
<dbReference type="GO" id="GO:0005886">
    <property type="term" value="C:plasma membrane"/>
    <property type="evidence" value="ECO:0007669"/>
    <property type="project" value="UniProtKB-SubCell"/>
</dbReference>
<evidence type="ECO:0000313" key="12">
    <source>
        <dbReference type="EMBL" id="BBA34557.1"/>
    </source>
</evidence>
<dbReference type="SUPFAM" id="SSF64383">
    <property type="entry name" value="Cell-division protein ZipA, C-terminal domain"/>
    <property type="match status" value="1"/>
</dbReference>
<evidence type="ECO:0000256" key="7">
    <source>
        <dbReference type="ARBA" id="ARBA00023306"/>
    </source>
</evidence>
<dbReference type="GO" id="GO:0000917">
    <property type="term" value="P:division septum assembly"/>
    <property type="evidence" value="ECO:0007669"/>
    <property type="project" value="TreeGrafter"/>
</dbReference>
<dbReference type="InterPro" id="IPR036765">
    <property type="entry name" value="ZipA_FtsZ-bd_C_sf"/>
</dbReference>
<keyword evidence="3 8" id="KW-0132">Cell division</keyword>
<dbReference type="PANTHER" id="PTHR38685">
    <property type="entry name" value="CELL DIVISION PROTEIN ZIPA"/>
    <property type="match status" value="1"/>
</dbReference>
<keyword evidence="6 9" id="KW-0472">Membrane</keyword>
<dbReference type="OrthoDB" id="7054914at2"/>
<keyword evidence="7 8" id="KW-0131">Cell cycle</keyword>
<feature type="domain" description="ZipA C-terminal FtsZ-binding" evidence="11">
    <location>
        <begin position="109"/>
        <end position="237"/>
    </location>
</feature>
<evidence type="ECO:0000256" key="5">
    <source>
        <dbReference type="ARBA" id="ARBA00022989"/>
    </source>
</evidence>
<evidence type="ECO:0000256" key="4">
    <source>
        <dbReference type="ARBA" id="ARBA00022692"/>
    </source>
</evidence>
<dbReference type="Pfam" id="PF04354">
    <property type="entry name" value="ZipA_C"/>
    <property type="match status" value="1"/>
</dbReference>
<comment type="similarity">
    <text evidence="8">Belongs to the ZipA family.</text>
</comment>
<dbReference type="SMART" id="SM00771">
    <property type="entry name" value="ZipA_C"/>
    <property type="match status" value="1"/>
</dbReference>
<keyword evidence="13" id="KW-1185">Reference proteome</keyword>
<name>A0A250KSH4_9GAMM</name>
<protein>
    <recommendedName>
        <fullName evidence="8">Cell division protein ZipA</fullName>
    </recommendedName>
</protein>
<keyword evidence="4 9" id="KW-0812">Transmembrane</keyword>
<evidence type="ECO:0000256" key="1">
    <source>
        <dbReference type="ARBA" id="ARBA00022475"/>
    </source>
</evidence>
<dbReference type="InterPro" id="IPR011919">
    <property type="entry name" value="Cell_div_ZipA"/>
</dbReference>
<evidence type="ECO:0000256" key="3">
    <source>
        <dbReference type="ARBA" id="ARBA00022618"/>
    </source>
</evidence>
<sequence length="242" mass="27769">MDRDTVRLILLAIGIIVIAGIYVWGRYKQEILDFLQRRGEFDELDFDPSIDREQPDYSELDEIESVRVPDRNERRFSDDEFDLGEEPAEVVETPRRTSRETDKNAALGAPFLIQLSVVAGEDFVFAGEDLKNALLDLDLIHGEMGIFHRYDQDFRKPLFSVASLVKPGTFPIDDMTSFECPGVILFFQPATVDDPLYVFDNLVNTCHELAVRLDGIEWDETRSPLTTAKIAQMRNRLEEAYE</sequence>
<gene>
    <name evidence="12" type="ORF">sS8_2609</name>
</gene>
<dbReference type="Gene3D" id="3.30.1400.10">
    <property type="entry name" value="ZipA, C-terminal FtsZ-binding domain"/>
    <property type="match status" value="1"/>
</dbReference>
<feature type="transmembrane region" description="Helical" evidence="10">
    <location>
        <begin position="6"/>
        <end position="25"/>
    </location>
</feature>
<evidence type="ECO:0000313" key="13">
    <source>
        <dbReference type="Proteomes" id="UP000266313"/>
    </source>
</evidence>
<accession>A0A250KSH4</accession>
<dbReference type="RefSeq" id="WP_119629939.1">
    <property type="nucleotide sequence ID" value="NZ_AP017928.1"/>
</dbReference>
<keyword evidence="5 10" id="KW-1133">Transmembrane helix</keyword>
<evidence type="ECO:0000256" key="8">
    <source>
        <dbReference type="RuleBase" id="RU003612"/>
    </source>
</evidence>
<evidence type="ECO:0000259" key="11">
    <source>
        <dbReference type="SMART" id="SM00771"/>
    </source>
</evidence>
<dbReference type="KEGG" id="mmai:sS8_2609"/>
<evidence type="ECO:0000256" key="9">
    <source>
        <dbReference type="RuleBase" id="RU003613"/>
    </source>
</evidence>
<comment type="subcellular location">
    <subcellularLocation>
        <location evidence="9">Cell inner membrane</location>
        <topology evidence="9">Single-pass type I membrane protein</topology>
    </subcellularLocation>
</comment>
<reference evidence="12 13" key="1">
    <citation type="submission" date="2016-12" db="EMBL/GenBank/DDBJ databases">
        <title>Genome sequencing of Methylocaldum marinum.</title>
        <authorList>
            <person name="Takeuchi M."/>
            <person name="Kamagata Y."/>
            <person name="Hiraoka S."/>
            <person name="Oshima K."/>
            <person name="Hattori M."/>
            <person name="Iwasaki W."/>
        </authorList>
    </citation>
    <scope>NUCLEOTIDE SEQUENCE [LARGE SCALE GENOMIC DNA]</scope>
    <source>
        <strain evidence="12 13">S8</strain>
    </source>
</reference>
<evidence type="ECO:0000256" key="10">
    <source>
        <dbReference type="SAM" id="Phobius"/>
    </source>
</evidence>
<organism evidence="12 13">
    <name type="scientific">Methylocaldum marinum</name>
    <dbReference type="NCBI Taxonomy" id="1432792"/>
    <lineage>
        <taxon>Bacteria</taxon>
        <taxon>Pseudomonadati</taxon>
        <taxon>Pseudomonadota</taxon>
        <taxon>Gammaproteobacteria</taxon>
        <taxon>Methylococcales</taxon>
        <taxon>Methylococcaceae</taxon>
        <taxon>Methylocaldum</taxon>
    </lineage>
</organism>
<dbReference type="AlphaFoldDB" id="A0A250KSH4"/>